<evidence type="ECO:0000256" key="2">
    <source>
        <dbReference type="ARBA" id="ARBA00023015"/>
    </source>
</evidence>
<keyword evidence="3" id="KW-0804">Transcription</keyword>
<gene>
    <name evidence="5" type="primary">LOC110737776</name>
</gene>
<evidence type="ECO:0000256" key="3">
    <source>
        <dbReference type="ARBA" id="ARBA00023163"/>
    </source>
</evidence>
<dbReference type="GO" id="GO:0003700">
    <property type="term" value="F:DNA-binding transcription factor activity"/>
    <property type="evidence" value="ECO:0007669"/>
    <property type="project" value="InterPro"/>
</dbReference>
<keyword evidence="6" id="KW-1185">Reference proteome</keyword>
<dbReference type="Gramene" id="AUR62019562-RA">
    <property type="protein sequence ID" value="AUR62019562-RA:cds"/>
    <property type="gene ID" value="AUR62019562"/>
</dbReference>
<name>A0A803LVR1_CHEQI</name>
<organism evidence="5 6">
    <name type="scientific">Chenopodium quinoa</name>
    <name type="common">Quinoa</name>
    <dbReference type="NCBI Taxonomy" id="63459"/>
    <lineage>
        <taxon>Eukaryota</taxon>
        <taxon>Viridiplantae</taxon>
        <taxon>Streptophyta</taxon>
        <taxon>Embryophyta</taxon>
        <taxon>Tracheophyta</taxon>
        <taxon>Spermatophyta</taxon>
        <taxon>Magnoliopsida</taxon>
        <taxon>eudicotyledons</taxon>
        <taxon>Gunneridae</taxon>
        <taxon>Pentapetalae</taxon>
        <taxon>Caryophyllales</taxon>
        <taxon>Chenopodiaceae</taxon>
        <taxon>Chenopodioideae</taxon>
        <taxon>Atripliceae</taxon>
        <taxon>Chenopodium</taxon>
    </lineage>
</organism>
<dbReference type="OMA" id="EYSPKEE"/>
<protein>
    <submittedName>
        <fullName evidence="5">Uncharacterized protein</fullName>
    </submittedName>
</protein>
<reference evidence="5" key="1">
    <citation type="journal article" date="2017" name="Nature">
        <title>The genome of Chenopodium quinoa.</title>
        <authorList>
            <person name="Jarvis D.E."/>
            <person name="Ho Y.S."/>
            <person name="Lightfoot D.J."/>
            <person name="Schmoeckel S.M."/>
            <person name="Li B."/>
            <person name="Borm T.J.A."/>
            <person name="Ohyanagi H."/>
            <person name="Mineta K."/>
            <person name="Michell C.T."/>
            <person name="Saber N."/>
            <person name="Kharbatia N.M."/>
            <person name="Rupper R.R."/>
            <person name="Sharp A.R."/>
            <person name="Dally N."/>
            <person name="Boughton B.A."/>
            <person name="Woo Y.H."/>
            <person name="Gao G."/>
            <person name="Schijlen E.G.W.M."/>
            <person name="Guo X."/>
            <person name="Momin A.A."/>
            <person name="Negrao S."/>
            <person name="Al-Babili S."/>
            <person name="Gehring C."/>
            <person name="Roessner U."/>
            <person name="Jung C."/>
            <person name="Murphy K."/>
            <person name="Arold S.T."/>
            <person name="Gojobori T."/>
            <person name="van der Linden C.G."/>
            <person name="van Loo E.N."/>
            <person name="Jellen E.N."/>
            <person name="Maughan P.J."/>
            <person name="Tester M."/>
        </authorList>
    </citation>
    <scope>NUCLEOTIDE SEQUENCE [LARGE SCALE GENOMIC DNA]</scope>
    <source>
        <strain evidence="5">cv. PI 614886</strain>
    </source>
</reference>
<proteinExistence type="predicted"/>
<feature type="region of interest" description="Disordered" evidence="4">
    <location>
        <begin position="19"/>
        <end position="82"/>
    </location>
</feature>
<accession>A0A803LVR1</accession>
<evidence type="ECO:0000313" key="5">
    <source>
        <dbReference type="EnsemblPlants" id="AUR62019562-RA:cds"/>
    </source>
</evidence>
<dbReference type="InterPro" id="IPR040356">
    <property type="entry name" value="SPEAR"/>
</dbReference>
<dbReference type="KEGG" id="cqi:110737776"/>
<dbReference type="PANTHER" id="PTHR33388:SF1">
    <property type="entry name" value="PROTEIN SPEAR2"/>
    <property type="match status" value="1"/>
</dbReference>
<dbReference type="OrthoDB" id="1926221at2759"/>
<keyword evidence="1" id="KW-0678">Repressor</keyword>
<evidence type="ECO:0000256" key="4">
    <source>
        <dbReference type="SAM" id="MobiDB-lite"/>
    </source>
</evidence>
<feature type="compositionally biased region" description="Basic and acidic residues" evidence="4">
    <location>
        <begin position="19"/>
        <end position="29"/>
    </location>
</feature>
<dbReference type="AlphaFoldDB" id="A0A803LVR1"/>
<feature type="compositionally biased region" description="Low complexity" evidence="4">
    <location>
        <begin position="33"/>
        <end position="45"/>
    </location>
</feature>
<sequence length="404" mass="44059">MIQEDLPQRGLGVAQLEKIRMEEQQKKDGNNFSSSSQLSPTYSPSHHGIPLPNFAITNNQNPSKSCVPPYSPPSPPPIPMNLSSPNPVFRACSLPNTENFHLGPVPSLSPTNDGFQVGWPSIPVHGNVNFPKLWHANPHEISHDHIGENAIFPPGLSLPFETCSVAPLPDVLPRSTLQHQPPSSLVIGLSSSSVLNFPMEPPSNQSFYANYSPLWPDEEKMMVGMKRSCPFPLDNPSIPTFHSKFAPVVTHPLSRSNESTSNGNGGTTTYNLDYSSNPIFSRDDILPCPITIPAEPANTRKINKSENGNSHKGELLSLAPTTLTSSFLNSRLKQFCKLDTLPYQVSIEDTVMESRQAGSNQQPNLLSFFPSTKLQATTLPSSPPASHSSCNTEVGESIDLNLRL</sequence>
<dbReference type="RefSeq" id="XP_021773816.1">
    <property type="nucleotide sequence ID" value="XM_021918124.1"/>
</dbReference>
<feature type="compositionally biased region" description="Pro residues" evidence="4">
    <location>
        <begin position="69"/>
        <end position="79"/>
    </location>
</feature>
<reference evidence="5" key="2">
    <citation type="submission" date="2021-03" db="UniProtKB">
        <authorList>
            <consortium name="EnsemblPlants"/>
        </authorList>
    </citation>
    <scope>IDENTIFICATION</scope>
</reference>
<dbReference type="EnsemblPlants" id="AUR62019562-RA">
    <property type="protein sequence ID" value="AUR62019562-RA:cds"/>
    <property type="gene ID" value="AUR62019562"/>
</dbReference>
<dbReference type="GeneID" id="110737776"/>
<dbReference type="Proteomes" id="UP000596660">
    <property type="component" value="Unplaced"/>
</dbReference>
<keyword evidence="2" id="KW-0805">Transcription regulation</keyword>
<evidence type="ECO:0000256" key="1">
    <source>
        <dbReference type="ARBA" id="ARBA00022491"/>
    </source>
</evidence>
<dbReference type="PANTHER" id="PTHR33388">
    <property type="entry name" value="OS01G0212500 PROTEIN"/>
    <property type="match status" value="1"/>
</dbReference>
<evidence type="ECO:0000313" key="6">
    <source>
        <dbReference type="Proteomes" id="UP000596660"/>
    </source>
</evidence>